<keyword evidence="1" id="KW-0472">Membrane</keyword>
<accession>T1D4K2</accession>
<evidence type="ECO:0000256" key="1">
    <source>
        <dbReference type="SAM" id="Phobius"/>
    </source>
</evidence>
<keyword evidence="1" id="KW-1133">Transmembrane helix</keyword>
<comment type="caution">
    <text evidence="2">The sequence shown here is derived from an EMBL/GenBank/DDBJ whole genome shotgun (WGS) entry which is preliminary data.</text>
</comment>
<proteinExistence type="predicted"/>
<organism evidence="2">
    <name type="scientific">mine drainage metagenome</name>
    <dbReference type="NCBI Taxonomy" id="410659"/>
    <lineage>
        <taxon>unclassified sequences</taxon>
        <taxon>metagenomes</taxon>
        <taxon>ecological metagenomes</taxon>
    </lineage>
</organism>
<dbReference type="AlphaFoldDB" id="T1D4K2"/>
<feature type="transmembrane region" description="Helical" evidence="1">
    <location>
        <begin position="291"/>
        <end position="311"/>
    </location>
</feature>
<dbReference type="SUPFAM" id="SSF82866">
    <property type="entry name" value="Multidrug efflux transporter AcrB transmembrane domain"/>
    <property type="match status" value="1"/>
</dbReference>
<sequence length="335" mass="36605">MLAIVTFILATLWLASRALVVGYTANGQSLDGSSAALKHDEAMFARVWGHLRESGVITIHQASADMALSELHKLSRQLALLKSRHLIAGYATPAAILPDSQTVRRRLAAWRAFWNPKQIANARLLLAHAASTHGLRAGAFDTALKSWQSPRPIGTALQRLQQSPAMLFPGVIEMASVKRRMVPARRGRWSALPSGMGTRLAGKSSDIQMEPRRISISSTVELNPQLPPNLATQWATDVRHIFPGISIICGEVLYLNASHHARTEAKNLFPWVALLILVPLWIYFRRLDIAAIASLSLGIGFIWLLGVAQWLGGGLNLLSLVPILFTMGVAVDYGI</sequence>
<reference evidence="2" key="1">
    <citation type="submission" date="2013-08" db="EMBL/GenBank/DDBJ databases">
        <authorList>
            <person name="Mendez C."/>
            <person name="Richter M."/>
            <person name="Ferrer M."/>
            <person name="Sanchez J."/>
        </authorList>
    </citation>
    <scope>NUCLEOTIDE SEQUENCE</scope>
</reference>
<protein>
    <recommendedName>
        <fullName evidence="3">Membrane transport protein MMPL domain-containing protein</fullName>
    </recommendedName>
</protein>
<dbReference type="Gene3D" id="1.20.1640.10">
    <property type="entry name" value="Multidrug efflux transporter AcrB transmembrane domain"/>
    <property type="match status" value="1"/>
</dbReference>
<feature type="transmembrane region" description="Helical" evidence="1">
    <location>
        <begin position="268"/>
        <end position="284"/>
    </location>
</feature>
<feature type="non-terminal residue" evidence="2">
    <location>
        <position position="335"/>
    </location>
</feature>
<gene>
    <name evidence="2" type="ORF">B1A_03054</name>
</gene>
<dbReference type="EMBL" id="AUZX01002243">
    <property type="protein sequence ID" value="EQD77240.1"/>
    <property type="molecule type" value="Genomic_DNA"/>
</dbReference>
<keyword evidence="1" id="KW-0812">Transmembrane</keyword>
<evidence type="ECO:0000313" key="2">
    <source>
        <dbReference type="EMBL" id="EQD77240.1"/>
    </source>
</evidence>
<reference evidence="2" key="2">
    <citation type="journal article" date="2014" name="ISME J.">
        <title>Microbial stratification in low pH oxic and suboxic macroscopic growths along an acid mine drainage.</title>
        <authorList>
            <person name="Mendez-Garcia C."/>
            <person name="Mesa V."/>
            <person name="Sprenger R.R."/>
            <person name="Richter M."/>
            <person name="Diez M.S."/>
            <person name="Solano J."/>
            <person name="Bargiela R."/>
            <person name="Golyshina O.V."/>
            <person name="Manteca A."/>
            <person name="Ramos J.L."/>
            <person name="Gallego J.R."/>
            <person name="Llorente I."/>
            <person name="Martins Dos Santos V.A."/>
            <person name="Jensen O.N."/>
            <person name="Pelaez A.I."/>
            <person name="Sanchez J."/>
            <person name="Ferrer M."/>
        </authorList>
    </citation>
    <scope>NUCLEOTIDE SEQUENCE</scope>
</reference>
<name>T1D4K2_9ZZZZ</name>
<evidence type="ECO:0008006" key="3">
    <source>
        <dbReference type="Google" id="ProtNLM"/>
    </source>
</evidence>